<gene>
    <name evidence="2" type="ORF">HAX54_017426</name>
</gene>
<comment type="caution">
    <text evidence="2">The sequence shown here is derived from an EMBL/GenBank/DDBJ whole genome shotgun (WGS) entry which is preliminary data.</text>
</comment>
<evidence type="ECO:0000313" key="2">
    <source>
        <dbReference type="EMBL" id="MCD9559467.1"/>
    </source>
</evidence>
<evidence type="ECO:0000313" key="3">
    <source>
        <dbReference type="Proteomes" id="UP000823775"/>
    </source>
</evidence>
<accession>A0ABS8UMZ3</accession>
<evidence type="ECO:0000256" key="1">
    <source>
        <dbReference type="SAM" id="MobiDB-lite"/>
    </source>
</evidence>
<dbReference type="EMBL" id="JACEIK010002154">
    <property type="protein sequence ID" value="MCD9559467.1"/>
    <property type="molecule type" value="Genomic_DNA"/>
</dbReference>
<sequence length="369" mass="38920">MDTVCSTDDSMESVENLPETLMMFISSTSMLRSADQLETSELNYSNQAQQSTCPAVVRSAGEMGVSSTNDEEVVNADTATANVRDGPSFGISGGSIGMGASHEAEIHGTDASVHRADSVAGEVEAVAEITENQGQTGEFAPDPGLMGDYVPEEVDRGDRNGDSQDLTSRSVGRADSGSKIVGSAKAESIESGEKLCQTCNLCSRIVLTLFFPAMLLSVLPMKHPKRKLPKIMHQLLMIADSSSQAICLTTGPPIGESNYEEAGSSGSSSSNTGAVALCGWQLTLDALDSFQSLGHVPVQTVESESAASLYKSLARHSLANIMGITECGTWRDLQSGLGPEMLKYPAGQLCRLGQYTSKLSGKELFFHGG</sequence>
<name>A0ABS8UMZ3_DATST</name>
<feature type="compositionally biased region" description="Basic and acidic residues" evidence="1">
    <location>
        <begin position="153"/>
        <end position="162"/>
    </location>
</feature>
<reference evidence="2 3" key="1">
    <citation type="journal article" date="2021" name="BMC Genomics">
        <title>Datura genome reveals duplications of psychoactive alkaloid biosynthetic genes and high mutation rate following tissue culture.</title>
        <authorList>
            <person name="Rajewski A."/>
            <person name="Carter-House D."/>
            <person name="Stajich J."/>
            <person name="Litt A."/>
        </authorList>
    </citation>
    <scope>NUCLEOTIDE SEQUENCE [LARGE SCALE GENOMIC DNA]</scope>
    <source>
        <strain evidence="2">AR-01</strain>
    </source>
</reference>
<feature type="region of interest" description="Disordered" evidence="1">
    <location>
        <begin position="135"/>
        <end position="179"/>
    </location>
</feature>
<dbReference type="PANTHER" id="PTHR15835:SF16">
    <property type="entry name" value="F20D23.9 PROTEIN"/>
    <property type="match status" value="1"/>
</dbReference>
<dbReference type="PANTHER" id="PTHR15835">
    <property type="entry name" value="NUCLEAR-INTERACTING PARTNER OF ALK"/>
    <property type="match status" value="1"/>
</dbReference>
<organism evidence="2 3">
    <name type="scientific">Datura stramonium</name>
    <name type="common">Jimsonweed</name>
    <name type="synonym">Common thornapple</name>
    <dbReference type="NCBI Taxonomy" id="4076"/>
    <lineage>
        <taxon>Eukaryota</taxon>
        <taxon>Viridiplantae</taxon>
        <taxon>Streptophyta</taxon>
        <taxon>Embryophyta</taxon>
        <taxon>Tracheophyta</taxon>
        <taxon>Spermatophyta</taxon>
        <taxon>Magnoliopsida</taxon>
        <taxon>eudicotyledons</taxon>
        <taxon>Gunneridae</taxon>
        <taxon>Pentapetalae</taxon>
        <taxon>asterids</taxon>
        <taxon>lamiids</taxon>
        <taxon>Solanales</taxon>
        <taxon>Solanaceae</taxon>
        <taxon>Solanoideae</taxon>
        <taxon>Datureae</taxon>
        <taxon>Datura</taxon>
    </lineage>
</organism>
<keyword evidence="3" id="KW-1185">Reference proteome</keyword>
<proteinExistence type="predicted"/>
<protein>
    <submittedName>
        <fullName evidence="2">Uncharacterized protein</fullName>
    </submittedName>
</protein>
<dbReference type="Proteomes" id="UP000823775">
    <property type="component" value="Unassembled WGS sequence"/>
</dbReference>